<accession>A0AAW1MY67</accession>
<dbReference type="PANTHER" id="PTHR13359">
    <property type="entry name" value="39S RIBOSOMAL PROTEIN L40, MITOCHONDRIAL"/>
    <property type="match status" value="1"/>
</dbReference>
<name>A0AAW1MY67_POPJA</name>
<gene>
    <name evidence="11" type="ORF">QE152_g3921</name>
</gene>
<evidence type="ECO:0000256" key="7">
    <source>
        <dbReference type="ARBA" id="ARBA00035192"/>
    </source>
</evidence>
<comment type="caution">
    <text evidence="11">The sequence shown here is derived from an EMBL/GenBank/DDBJ whole genome shotgun (WGS) entry which is preliminary data.</text>
</comment>
<evidence type="ECO:0000313" key="12">
    <source>
        <dbReference type="Proteomes" id="UP001458880"/>
    </source>
</evidence>
<evidence type="ECO:0000256" key="9">
    <source>
        <dbReference type="SAM" id="Coils"/>
    </source>
</evidence>
<dbReference type="InterPro" id="IPR039145">
    <property type="entry name" value="Ribosomal_mL40_metazoa/plant"/>
</dbReference>
<keyword evidence="9" id="KW-0175">Coiled coil</keyword>
<dbReference type="FunFam" id="6.10.250.3440:FF:000001">
    <property type="entry name" value="Mitochondrial ribosomal protein L40"/>
    <property type="match status" value="1"/>
</dbReference>
<keyword evidence="5" id="KW-0496">Mitochondrion</keyword>
<dbReference type="EMBL" id="JASPKY010000018">
    <property type="protein sequence ID" value="KAK9752666.1"/>
    <property type="molecule type" value="Genomic_DNA"/>
</dbReference>
<dbReference type="Gene3D" id="6.10.250.3440">
    <property type="match status" value="1"/>
</dbReference>
<dbReference type="InterPro" id="IPR019192">
    <property type="entry name" value="Ribosomal_mL40"/>
</dbReference>
<evidence type="ECO:0000256" key="4">
    <source>
        <dbReference type="ARBA" id="ARBA00022980"/>
    </source>
</evidence>
<evidence type="ECO:0000256" key="1">
    <source>
        <dbReference type="ARBA" id="ARBA00004173"/>
    </source>
</evidence>
<evidence type="ECO:0000256" key="6">
    <source>
        <dbReference type="ARBA" id="ARBA00023274"/>
    </source>
</evidence>
<evidence type="ECO:0000313" key="11">
    <source>
        <dbReference type="EMBL" id="KAK9752666.1"/>
    </source>
</evidence>
<comment type="subcellular location">
    <subcellularLocation>
        <location evidence="1">Mitochondrion</location>
    </subcellularLocation>
</comment>
<dbReference type="PANTHER" id="PTHR13359:SF2">
    <property type="entry name" value="LARGE RIBOSOMAL SUBUNIT PROTEIN ML40"/>
    <property type="match status" value="1"/>
</dbReference>
<evidence type="ECO:0000256" key="10">
    <source>
        <dbReference type="SAM" id="MobiDB-lite"/>
    </source>
</evidence>
<feature type="coiled-coil region" evidence="9">
    <location>
        <begin position="58"/>
        <end position="116"/>
    </location>
</feature>
<dbReference type="AlphaFoldDB" id="A0AAW1MY67"/>
<evidence type="ECO:0000256" key="3">
    <source>
        <dbReference type="ARBA" id="ARBA00022946"/>
    </source>
</evidence>
<feature type="region of interest" description="Disordered" evidence="10">
    <location>
        <begin position="182"/>
        <end position="202"/>
    </location>
</feature>
<organism evidence="11 12">
    <name type="scientific">Popillia japonica</name>
    <name type="common">Japanese beetle</name>
    <dbReference type="NCBI Taxonomy" id="7064"/>
    <lineage>
        <taxon>Eukaryota</taxon>
        <taxon>Metazoa</taxon>
        <taxon>Ecdysozoa</taxon>
        <taxon>Arthropoda</taxon>
        <taxon>Hexapoda</taxon>
        <taxon>Insecta</taxon>
        <taxon>Pterygota</taxon>
        <taxon>Neoptera</taxon>
        <taxon>Endopterygota</taxon>
        <taxon>Coleoptera</taxon>
        <taxon>Polyphaga</taxon>
        <taxon>Scarabaeiformia</taxon>
        <taxon>Scarabaeidae</taxon>
        <taxon>Rutelinae</taxon>
        <taxon>Popillia</taxon>
    </lineage>
</organism>
<reference evidence="11 12" key="1">
    <citation type="journal article" date="2024" name="BMC Genomics">
        <title>De novo assembly and annotation of Popillia japonica's genome with initial clues to its potential as an invasive pest.</title>
        <authorList>
            <person name="Cucini C."/>
            <person name="Boschi S."/>
            <person name="Funari R."/>
            <person name="Cardaioli E."/>
            <person name="Iannotti N."/>
            <person name="Marturano G."/>
            <person name="Paoli F."/>
            <person name="Bruttini M."/>
            <person name="Carapelli A."/>
            <person name="Frati F."/>
            <person name="Nardi F."/>
        </authorList>
    </citation>
    <scope>NUCLEOTIDE SEQUENCE [LARGE SCALE GENOMIC DNA]</scope>
    <source>
        <strain evidence="11">DMR45628</strain>
    </source>
</reference>
<dbReference type="Proteomes" id="UP001458880">
    <property type="component" value="Unassembled WGS sequence"/>
</dbReference>
<sequence length="202" mass="23966">MSLINLFSSFRLSFRSSVVCPLGSRSFYTDKYLPFWTTPCLLAEPLKKKKRIDPAIIKAREERRKKRLEKQIRRLEKNARQLKPIEECEIPLVLINEKKERQRQVGTINVEELEKRVLLEKKWALYKKEQHLKDLKMLDRIAYSQQKALDELRNVSEELYQEAIQIDFHLIPFESVGPVSTPAIENYDTPDGDYQDISKKWD</sequence>
<dbReference type="GO" id="GO:0005762">
    <property type="term" value="C:mitochondrial large ribosomal subunit"/>
    <property type="evidence" value="ECO:0007669"/>
    <property type="project" value="InterPro"/>
</dbReference>
<keyword evidence="6" id="KW-0687">Ribonucleoprotein</keyword>
<keyword evidence="4 11" id="KW-0689">Ribosomal protein</keyword>
<proteinExistence type="inferred from homology"/>
<comment type="similarity">
    <text evidence="2">Belongs to the mitochondrion-specific ribosomal protein mL40 family.</text>
</comment>
<dbReference type="Pfam" id="PF09812">
    <property type="entry name" value="MRP-L28"/>
    <property type="match status" value="1"/>
</dbReference>
<keyword evidence="3" id="KW-0809">Transit peptide</keyword>
<evidence type="ECO:0000256" key="8">
    <source>
        <dbReference type="ARBA" id="ARBA00083752"/>
    </source>
</evidence>
<evidence type="ECO:0000256" key="5">
    <source>
        <dbReference type="ARBA" id="ARBA00023128"/>
    </source>
</evidence>
<keyword evidence="12" id="KW-1185">Reference proteome</keyword>
<evidence type="ECO:0000256" key="2">
    <source>
        <dbReference type="ARBA" id="ARBA00009360"/>
    </source>
</evidence>
<protein>
    <recommendedName>
        <fullName evidence="7">Large ribosomal subunit protein mL40</fullName>
    </recommendedName>
    <alternativeName>
        <fullName evidence="8">39S ribosomal protein L40, mitochondrial</fullName>
    </alternativeName>
</protein>